<evidence type="ECO:0000256" key="1">
    <source>
        <dbReference type="SAM" id="MobiDB-lite"/>
    </source>
</evidence>
<feature type="region of interest" description="Disordered" evidence="1">
    <location>
        <begin position="112"/>
        <end position="139"/>
    </location>
</feature>
<proteinExistence type="predicted"/>
<evidence type="ECO:0000313" key="2">
    <source>
        <dbReference type="EMBL" id="CAG7816223.1"/>
    </source>
</evidence>
<dbReference type="AlphaFoldDB" id="A0A8J2PCH3"/>
<dbReference type="Proteomes" id="UP000708208">
    <property type="component" value="Unassembled WGS sequence"/>
</dbReference>
<sequence>MTFCLHKPQRHVENAVGHLEARMFAPPPPIPSLHHRHDHGYPEARIAEEADPHACIASATAAPTTHTPAITDRTTLPRLPPLQHRPNHHPPTPFTTAGAVTTIPLSTVSPTTAVTPSNASAATINPARSTTPTARSPAQQQECFITDGNDKDGERTDTREFLQPKSEPCSTCWRPLILWNDIVDSGEGCEKLWTSIWSQYLAFKRKLKGHTGQAAGNKPYFRLEKAMQAFNDKFYQESTYTNDERTSHDEEHDNLSPQVIQSVTVEDGEITIVDFPSVPSSTTQPETIKTDITTPPESVPAPIPLLKSRSHDKKRKDLLFLQEICAEETFHLESLRSFLSRSRGKMKVKRCAQDE</sequence>
<keyword evidence="3" id="KW-1185">Reference proteome</keyword>
<dbReference type="EMBL" id="CAJVCH010363731">
    <property type="protein sequence ID" value="CAG7816223.1"/>
    <property type="molecule type" value="Genomic_DNA"/>
</dbReference>
<evidence type="ECO:0000313" key="3">
    <source>
        <dbReference type="Proteomes" id="UP000708208"/>
    </source>
</evidence>
<name>A0A8J2PCH3_9HEXA</name>
<protein>
    <submittedName>
        <fullName evidence="2">Uncharacterized protein</fullName>
    </submittedName>
</protein>
<comment type="caution">
    <text evidence="2">The sequence shown here is derived from an EMBL/GenBank/DDBJ whole genome shotgun (WGS) entry which is preliminary data.</text>
</comment>
<accession>A0A8J2PCH3</accession>
<gene>
    <name evidence="2" type="ORF">AFUS01_LOCUS26852</name>
</gene>
<feature type="compositionally biased region" description="Polar residues" evidence="1">
    <location>
        <begin position="278"/>
        <end position="296"/>
    </location>
</feature>
<dbReference type="OrthoDB" id="6147983at2759"/>
<organism evidence="2 3">
    <name type="scientific">Allacma fusca</name>
    <dbReference type="NCBI Taxonomy" id="39272"/>
    <lineage>
        <taxon>Eukaryota</taxon>
        <taxon>Metazoa</taxon>
        <taxon>Ecdysozoa</taxon>
        <taxon>Arthropoda</taxon>
        <taxon>Hexapoda</taxon>
        <taxon>Collembola</taxon>
        <taxon>Symphypleona</taxon>
        <taxon>Sminthuridae</taxon>
        <taxon>Allacma</taxon>
    </lineage>
</organism>
<reference evidence="2" key="1">
    <citation type="submission" date="2021-06" db="EMBL/GenBank/DDBJ databases">
        <authorList>
            <person name="Hodson N. C."/>
            <person name="Mongue J. A."/>
            <person name="Jaron S. K."/>
        </authorList>
    </citation>
    <scope>NUCLEOTIDE SEQUENCE</scope>
</reference>
<feature type="compositionally biased region" description="Polar residues" evidence="1">
    <location>
        <begin position="118"/>
        <end position="139"/>
    </location>
</feature>
<feature type="region of interest" description="Disordered" evidence="1">
    <location>
        <begin position="275"/>
        <end position="305"/>
    </location>
</feature>